<evidence type="ECO:0000313" key="3">
    <source>
        <dbReference type="Proteomes" id="UP000606490"/>
    </source>
</evidence>
<proteinExistence type="predicted"/>
<reference evidence="2 3" key="1">
    <citation type="submission" date="2021-01" db="EMBL/GenBank/DDBJ databases">
        <title>Belnapia mucosa sp. nov. and Belnapia arida sp. nov., isolated from the Tabernas Desert (Almeria, Spain).</title>
        <authorList>
            <person name="Molina-Menor E."/>
            <person name="Vidal-Verdu A."/>
            <person name="Calonge A."/>
            <person name="Satari L."/>
            <person name="Pereto Magraner J."/>
            <person name="Porcar Miralles M."/>
        </authorList>
    </citation>
    <scope>NUCLEOTIDE SEQUENCE [LARGE SCALE GENOMIC DNA]</scope>
    <source>
        <strain evidence="2 3">T6</strain>
    </source>
</reference>
<dbReference type="Gene3D" id="3.30.2310.20">
    <property type="entry name" value="RelE-like"/>
    <property type="match status" value="1"/>
</dbReference>
<gene>
    <name evidence="2" type="ORF">JMJ55_22230</name>
</gene>
<dbReference type="EMBL" id="JAEUXJ010000012">
    <property type="protein sequence ID" value="MBL6458058.1"/>
    <property type="molecule type" value="Genomic_DNA"/>
</dbReference>
<evidence type="ECO:0000256" key="1">
    <source>
        <dbReference type="ARBA" id="ARBA00022649"/>
    </source>
</evidence>
<dbReference type="InterPro" id="IPR035093">
    <property type="entry name" value="RelE/ParE_toxin_dom_sf"/>
</dbReference>
<accession>A0ABS1V8T2</accession>
<organism evidence="2 3">
    <name type="scientific">Belnapia mucosa</name>
    <dbReference type="NCBI Taxonomy" id="2804532"/>
    <lineage>
        <taxon>Bacteria</taxon>
        <taxon>Pseudomonadati</taxon>
        <taxon>Pseudomonadota</taxon>
        <taxon>Alphaproteobacteria</taxon>
        <taxon>Acetobacterales</taxon>
        <taxon>Roseomonadaceae</taxon>
        <taxon>Belnapia</taxon>
    </lineage>
</organism>
<keyword evidence="1" id="KW-1277">Toxin-antitoxin system</keyword>
<evidence type="ECO:0000313" key="2">
    <source>
        <dbReference type="EMBL" id="MBL6458058.1"/>
    </source>
</evidence>
<keyword evidence="3" id="KW-1185">Reference proteome</keyword>
<protein>
    <submittedName>
        <fullName evidence="2">Type II toxin-antitoxin system RelE/ParE family toxin</fullName>
    </submittedName>
</protein>
<dbReference type="InterPro" id="IPR007712">
    <property type="entry name" value="RelE/ParE_toxin"/>
</dbReference>
<sequence length="122" mass="13378">MPWRPWSASAPPRNEPAGPVLAHRFRDLREVVAWTERERPGVARALALAVRQAAIRIGDHPGIGAATPGLPSAADRLLPILRWPYVIIYRIGAGRPVIPRVLHGARDLPAVLRRPGEPGDYP</sequence>
<comment type="caution">
    <text evidence="2">The sequence shown here is derived from an EMBL/GenBank/DDBJ whole genome shotgun (WGS) entry which is preliminary data.</text>
</comment>
<name>A0ABS1V8T2_9PROT</name>
<dbReference type="Proteomes" id="UP000606490">
    <property type="component" value="Unassembled WGS sequence"/>
</dbReference>
<dbReference type="Pfam" id="PF05016">
    <property type="entry name" value="ParE_toxin"/>
    <property type="match status" value="1"/>
</dbReference>